<dbReference type="Pfam" id="PF02518">
    <property type="entry name" value="HATPase_c"/>
    <property type="match status" value="1"/>
</dbReference>
<dbReference type="Gene3D" id="6.10.340.10">
    <property type="match status" value="1"/>
</dbReference>
<reference evidence="13" key="1">
    <citation type="journal article" date="2019" name="Int. J. Syst. Evol. Microbiol.">
        <title>The Global Catalogue of Microorganisms (GCM) 10K type strain sequencing project: providing services to taxonomists for standard genome sequencing and annotation.</title>
        <authorList>
            <consortium name="The Broad Institute Genomics Platform"/>
            <consortium name="The Broad Institute Genome Sequencing Center for Infectious Disease"/>
            <person name="Wu L."/>
            <person name="Ma J."/>
        </authorList>
    </citation>
    <scope>NUCLEOTIDE SEQUENCE [LARGE SCALE GENOMIC DNA]</scope>
    <source>
        <strain evidence="13">KCTC 42730</strain>
    </source>
</reference>
<gene>
    <name evidence="12" type="ORF">ACFOEE_09455</name>
</gene>
<protein>
    <recommendedName>
        <fullName evidence="3">histidine kinase</fullName>
        <ecNumber evidence="3">2.7.13.3</ecNumber>
    </recommendedName>
</protein>
<feature type="domain" description="Histidine kinase" evidence="9">
    <location>
        <begin position="372"/>
        <end position="588"/>
    </location>
</feature>
<name>A0ABV7CJC5_9GAMM</name>
<dbReference type="InterPro" id="IPR036097">
    <property type="entry name" value="HisK_dim/P_sf"/>
</dbReference>
<feature type="modified residue" description="4-aspartylphosphate" evidence="7">
    <location>
        <position position="658"/>
    </location>
</feature>
<keyword evidence="8" id="KW-0472">Membrane</keyword>
<evidence type="ECO:0000313" key="13">
    <source>
        <dbReference type="Proteomes" id="UP001595453"/>
    </source>
</evidence>
<dbReference type="SUPFAM" id="SSF55874">
    <property type="entry name" value="ATPase domain of HSP90 chaperone/DNA topoisomerase II/histidine kinase"/>
    <property type="match status" value="1"/>
</dbReference>
<dbReference type="SMART" id="SM00387">
    <property type="entry name" value="HATPase_c"/>
    <property type="match status" value="1"/>
</dbReference>
<feature type="domain" description="Response regulatory" evidence="10">
    <location>
        <begin position="609"/>
        <end position="723"/>
    </location>
</feature>
<evidence type="ECO:0000256" key="8">
    <source>
        <dbReference type="SAM" id="Phobius"/>
    </source>
</evidence>
<keyword evidence="13" id="KW-1185">Reference proteome</keyword>
<dbReference type="InterPro" id="IPR003661">
    <property type="entry name" value="HisK_dim/P_dom"/>
</dbReference>
<organism evidence="12 13">
    <name type="scientific">Pseudoalteromonas fenneropenaei</name>
    <dbReference type="NCBI Taxonomy" id="1737459"/>
    <lineage>
        <taxon>Bacteria</taxon>
        <taxon>Pseudomonadati</taxon>
        <taxon>Pseudomonadota</taxon>
        <taxon>Gammaproteobacteria</taxon>
        <taxon>Alteromonadales</taxon>
        <taxon>Pseudoalteromonadaceae</taxon>
        <taxon>Pseudoalteromonas</taxon>
    </lineage>
</organism>
<dbReference type="RefSeq" id="WP_377123679.1">
    <property type="nucleotide sequence ID" value="NZ_JBHRSD010000014.1"/>
</dbReference>
<dbReference type="PROSITE" id="PS50885">
    <property type="entry name" value="HAMP"/>
    <property type="match status" value="1"/>
</dbReference>
<comment type="catalytic activity">
    <reaction evidence="1">
        <text>ATP + protein L-histidine = ADP + protein N-phospho-L-histidine.</text>
        <dbReference type="EC" id="2.7.13.3"/>
    </reaction>
</comment>
<keyword evidence="8" id="KW-0812">Transmembrane</keyword>
<dbReference type="SUPFAM" id="SSF52172">
    <property type="entry name" value="CheY-like"/>
    <property type="match status" value="1"/>
</dbReference>
<dbReference type="SUPFAM" id="SSF47384">
    <property type="entry name" value="Homodimeric domain of signal transducing histidine kinase"/>
    <property type="match status" value="1"/>
</dbReference>
<dbReference type="InterPro" id="IPR036890">
    <property type="entry name" value="HATPase_C_sf"/>
</dbReference>
<proteinExistence type="predicted"/>
<dbReference type="Gene3D" id="1.10.287.130">
    <property type="match status" value="1"/>
</dbReference>
<dbReference type="GO" id="GO:0005524">
    <property type="term" value="F:ATP binding"/>
    <property type="evidence" value="ECO:0007669"/>
    <property type="project" value="UniProtKB-KW"/>
</dbReference>
<dbReference type="SMART" id="SM00388">
    <property type="entry name" value="HisKA"/>
    <property type="match status" value="1"/>
</dbReference>
<keyword evidence="12" id="KW-0067">ATP-binding</keyword>
<dbReference type="SMART" id="SM00448">
    <property type="entry name" value="REC"/>
    <property type="match status" value="1"/>
</dbReference>
<dbReference type="Pfam" id="PF00512">
    <property type="entry name" value="HisKA"/>
    <property type="match status" value="1"/>
</dbReference>
<comment type="caution">
    <text evidence="12">The sequence shown here is derived from an EMBL/GenBank/DDBJ whole genome shotgun (WGS) entry which is preliminary data.</text>
</comment>
<accession>A0ABV7CJC5</accession>
<dbReference type="Pfam" id="PF00072">
    <property type="entry name" value="Response_reg"/>
    <property type="match status" value="1"/>
</dbReference>
<evidence type="ECO:0000256" key="2">
    <source>
        <dbReference type="ARBA" id="ARBA00004370"/>
    </source>
</evidence>
<dbReference type="Gene3D" id="3.40.50.2300">
    <property type="match status" value="1"/>
</dbReference>
<evidence type="ECO:0000313" key="12">
    <source>
        <dbReference type="EMBL" id="MFC3032745.1"/>
    </source>
</evidence>
<comment type="subcellular location">
    <subcellularLocation>
        <location evidence="2">Membrane</location>
    </subcellularLocation>
</comment>
<feature type="transmembrane region" description="Helical" evidence="8">
    <location>
        <begin position="275"/>
        <end position="296"/>
    </location>
</feature>
<evidence type="ECO:0000256" key="5">
    <source>
        <dbReference type="ARBA" id="ARBA00022679"/>
    </source>
</evidence>
<feature type="domain" description="HAMP" evidence="11">
    <location>
        <begin position="298"/>
        <end position="350"/>
    </location>
</feature>
<keyword evidence="4 7" id="KW-0597">Phosphoprotein</keyword>
<evidence type="ECO:0000259" key="11">
    <source>
        <dbReference type="PROSITE" id="PS50885"/>
    </source>
</evidence>
<dbReference type="Proteomes" id="UP001595453">
    <property type="component" value="Unassembled WGS sequence"/>
</dbReference>
<dbReference type="CDD" id="cd17546">
    <property type="entry name" value="REC_hyHK_CKI1_RcsC-like"/>
    <property type="match status" value="1"/>
</dbReference>
<evidence type="ECO:0000256" key="7">
    <source>
        <dbReference type="PROSITE-ProRule" id="PRU00169"/>
    </source>
</evidence>
<evidence type="ECO:0000256" key="4">
    <source>
        <dbReference type="ARBA" id="ARBA00022553"/>
    </source>
</evidence>
<dbReference type="EC" id="2.7.13.3" evidence="3"/>
<dbReference type="PROSITE" id="PS50110">
    <property type="entry name" value="RESPONSE_REGULATORY"/>
    <property type="match status" value="1"/>
</dbReference>
<dbReference type="CDD" id="cd00082">
    <property type="entry name" value="HisKA"/>
    <property type="match status" value="1"/>
</dbReference>
<dbReference type="InterPro" id="IPR011006">
    <property type="entry name" value="CheY-like_superfamily"/>
</dbReference>
<keyword evidence="6" id="KW-0418">Kinase</keyword>
<dbReference type="InterPro" id="IPR003660">
    <property type="entry name" value="HAMP_dom"/>
</dbReference>
<keyword evidence="8" id="KW-1133">Transmembrane helix</keyword>
<evidence type="ECO:0000259" key="10">
    <source>
        <dbReference type="PROSITE" id="PS50110"/>
    </source>
</evidence>
<dbReference type="EMBL" id="JBHRSD010000014">
    <property type="protein sequence ID" value="MFC3032745.1"/>
    <property type="molecule type" value="Genomic_DNA"/>
</dbReference>
<keyword evidence="12" id="KW-0547">Nucleotide-binding</keyword>
<evidence type="ECO:0000259" key="9">
    <source>
        <dbReference type="PROSITE" id="PS50109"/>
    </source>
</evidence>
<dbReference type="InterPro" id="IPR005467">
    <property type="entry name" value="His_kinase_dom"/>
</dbReference>
<evidence type="ECO:0000256" key="1">
    <source>
        <dbReference type="ARBA" id="ARBA00000085"/>
    </source>
</evidence>
<dbReference type="InterPro" id="IPR003594">
    <property type="entry name" value="HATPase_dom"/>
</dbReference>
<dbReference type="PROSITE" id="PS50109">
    <property type="entry name" value="HIS_KIN"/>
    <property type="match status" value="1"/>
</dbReference>
<dbReference type="InterPro" id="IPR001789">
    <property type="entry name" value="Sig_transdc_resp-reg_receiver"/>
</dbReference>
<dbReference type="InterPro" id="IPR004358">
    <property type="entry name" value="Sig_transdc_His_kin-like_C"/>
</dbReference>
<dbReference type="PRINTS" id="PR00344">
    <property type="entry name" value="BCTRLSENSOR"/>
</dbReference>
<keyword evidence="5" id="KW-0808">Transferase</keyword>
<sequence>MLNSHNHKKSIASEFKFKVAAIILILLSIEIGYFSFVSLQQAESIAQENVARRATSLRFDIKNQLAELNYQIVPMADNKVLAELPENILYSQFALKHLNNFVLDNELIAAAFISDGSPYIVDGYPLKSLKWATPSIRNLTNSILSSDVRSNRIHKLLVSKTELDGYTESDSALLLALPLRKKQNSLMRPYQFTGVLFVVVDFEKLVLSAEQDLGEVTESILARTNDLVWFEIGDKVDDGFHHTVSVFPDTEADLPLQLTVTHSSDLYTAQFEQSLYLTIIVSILDLALLLWYLSYFGKKMIAPIKRLERQCHDYAKGNYRKSDTEIEFSELQTLQQTLNTLADTVDQQLTILKQEKYRAEQSERAKSQFLANMSHEIRTPMNGILGTFQVLARQSASAEDKELITSGLVSSQSLLQLLNDILDFSKMEAGKLELETLTTDFVLLCKEVMLEFADIAKQRGIELNLNIDPTLIPYRQLDPVRVKQILRNLLSNALKFTHHGSVTAIIGGNAEQLDISVKDSGIGISKEQQQKLFTSFNQADASTTRKYGGTGLGLAIVKQIVHLMNGSIALQSEEGIGTTFHVQLPIRSEVLVSKNESKQLVAPNLAGITLLLAEDNKINQTVFCAMLKGTGANLLIANDGLEALEIAQANTVAAIFMDIQMPNLDGLNACKMLQQAGFTPPIIALTANVMPDDVKTYQNSGFAACVGKPIDLQQLYATINKVILPTIKPAER</sequence>
<feature type="transmembrane region" description="Helical" evidence="8">
    <location>
        <begin position="20"/>
        <end position="39"/>
    </location>
</feature>
<evidence type="ECO:0000256" key="3">
    <source>
        <dbReference type="ARBA" id="ARBA00012438"/>
    </source>
</evidence>
<dbReference type="CDD" id="cd16922">
    <property type="entry name" value="HATPase_EvgS-ArcB-TorS-like"/>
    <property type="match status" value="1"/>
</dbReference>
<dbReference type="Gene3D" id="3.30.565.10">
    <property type="entry name" value="Histidine kinase-like ATPase, C-terminal domain"/>
    <property type="match status" value="1"/>
</dbReference>
<evidence type="ECO:0000256" key="6">
    <source>
        <dbReference type="ARBA" id="ARBA00022777"/>
    </source>
</evidence>
<dbReference type="PANTHER" id="PTHR43047">
    <property type="entry name" value="TWO-COMPONENT HISTIDINE PROTEIN KINASE"/>
    <property type="match status" value="1"/>
</dbReference>